<keyword evidence="2" id="KW-1185">Reference proteome</keyword>
<dbReference type="Proteomes" id="UP000186817">
    <property type="component" value="Unassembled WGS sequence"/>
</dbReference>
<accession>A0A1Q9EAT2</accession>
<evidence type="ECO:0000313" key="2">
    <source>
        <dbReference type="Proteomes" id="UP000186817"/>
    </source>
</evidence>
<dbReference type="AlphaFoldDB" id="A0A1Q9EAT2"/>
<gene>
    <name evidence="1" type="ORF">AK812_SmicGene12383</name>
</gene>
<evidence type="ECO:0000313" key="1">
    <source>
        <dbReference type="EMBL" id="OLQ04536.1"/>
    </source>
</evidence>
<name>A0A1Q9EAT2_SYMMI</name>
<organism evidence="1 2">
    <name type="scientific">Symbiodinium microadriaticum</name>
    <name type="common">Dinoflagellate</name>
    <name type="synonym">Zooxanthella microadriatica</name>
    <dbReference type="NCBI Taxonomy" id="2951"/>
    <lineage>
        <taxon>Eukaryota</taxon>
        <taxon>Sar</taxon>
        <taxon>Alveolata</taxon>
        <taxon>Dinophyceae</taxon>
        <taxon>Suessiales</taxon>
        <taxon>Symbiodiniaceae</taxon>
        <taxon>Symbiodinium</taxon>
    </lineage>
</organism>
<comment type="caution">
    <text evidence="1">The sequence shown here is derived from an EMBL/GenBank/DDBJ whole genome shotgun (WGS) entry which is preliminary data.</text>
</comment>
<dbReference type="EMBL" id="LSRX01000208">
    <property type="protein sequence ID" value="OLQ04536.1"/>
    <property type="molecule type" value="Genomic_DNA"/>
</dbReference>
<proteinExistence type="predicted"/>
<reference evidence="1 2" key="1">
    <citation type="submission" date="2016-02" db="EMBL/GenBank/DDBJ databases">
        <title>Genome analysis of coral dinoflagellate symbionts highlights evolutionary adaptations to a symbiotic lifestyle.</title>
        <authorList>
            <person name="Aranda M."/>
            <person name="Li Y."/>
            <person name="Liew Y.J."/>
            <person name="Baumgarten S."/>
            <person name="Simakov O."/>
            <person name="Wilson M."/>
            <person name="Piel J."/>
            <person name="Ashoor H."/>
            <person name="Bougouffa S."/>
            <person name="Bajic V.B."/>
            <person name="Ryu T."/>
            <person name="Ravasi T."/>
            <person name="Bayer T."/>
            <person name="Micklem G."/>
            <person name="Kim H."/>
            <person name="Bhak J."/>
            <person name="Lajeunesse T.C."/>
            <person name="Voolstra C.R."/>
        </authorList>
    </citation>
    <scope>NUCLEOTIDE SEQUENCE [LARGE SCALE GENOMIC DNA]</scope>
    <source>
        <strain evidence="1 2">CCMP2467</strain>
    </source>
</reference>
<sequence>MFICFTECASKVYTYEGICTRGTRGLKNARQTEKADLLCAAQALSEGVTMAAVPMDLEVESEEVESTLLQLLMPSR</sequence>
<protein>
    <submittedName>
        <fullName evidence="1">Uncharacterized protein</fullName>
    </submittedName>
</protein>